<dbReference type="RefSeq" id="WP_196836367.1">
    <property type="nucleotide sequence ID" value="NZ_JADOTZ010000001.1"/>
</dbReference>
<proteinExistence type="predicted"/>
<organism evidence="2 3">
    <name type="scientific">Zhihengliuella flava</name>
    <dbReference type="NCBI Taxonomy" id="1285193"/>
    <lineage>
        <taxon>Bacteria</taxon>
        <taxon>Bacillati</taxon>
        <taxon>Actinomycetota</taxon>
        <taxon>Actinomycetes</taxon>
        <taxon>Micrococcales</taxon>
        <taxon>Micrococcaceae</taxon>
        <taxon>Zhihengliuella</taxon>
    </lineage>
</organism>
<accession>A0A931DCX7</accession>
<comment type="caution">
    <text evidence="2">The sequence shown here is derived from an EMBL/GenBank/DDBJ whole genome shotgun (WGS) entry which is preliminary data.</text>
</comment>
<feature type="transmembrane region" description="Helical" evidence="1">
    <location>
        <begin position="28"/>
        <end position="53"/>
    </location>
</feature>
<dbReference type="AlphaFoldDB" id="A0A931DCX7"/>
<reference evidence="2" key="1">
    <citation type="submission" date="2020-11" db="EMBL/GenBank/DDBJ databases">
        <title>Sequencing the genomes of 1000 actinobacteria strains.</title>
        <authorList>
            <person name="Klenk H.-P."/>
        </authorList>
    </citation>
    <scope>NUCLEOTIDE SEQUENCE</scope>
    <source>
        <strain evidence="2">DSM 26152</strain>
    </source>
</reference>
<gene>
    <name evidence="2" type="ORF">IW252_001918</name>
</gene>
<keyword evidence="1" id="KW-0812">Transmembrane</keyword>
<dbReference type="Proteomes" id="UP000625033">
    <property type="component" value="Unassembled WGS sequence"/>
</dbReference>
<evidence type="ECO:0000313" key="3">
    <source>
        <dbReference type="Proteomes" id="UP000625033"/>
    </source>
</evidence>
<keyword evidence="1" id="KW-0472">Membrane</keyword>
<evidence type="ECO:0000256" key="1">
    <source>
        <dbReference type="SAM" id="Phobius"/>
    </source>
</evidence>
<name>A0A931DCX7_9MICC</name>
<evidence type="ECO:0000313" key="2">
    <source>
        <dbReference type="EMBL" id="MBG6085151.1"/>
    </source>
</evidence>
<keyword evidence="1" id="KW-1133">Transmembrane helix</keyword>
<dbReference type="EMBL" id="JADOTZ010000001">
    <property type="protein sequence ID" value="MBG6085151.1"/>
    <property type="molecule type" value="Genomic_DNA"/>
</dbReference>
<protein>
    <submittedName>
        <fullName evidence="2">Uncharacterized protein</fullName>
    </submittedName>
</protein>
<keyword evidence="3" id="KW-1185">Reference proteome</keyword>
<sequence length="61" mass="6379">MAAVLLRKPTAGHRLPAVAIDHRRGRTIVALVAAVVAVPWLIAFGAQIIGMFASPLPAVPE</sequence>